<protein>
    <submittedName>
        <fullName evidence="3">Heptaprenyl diphosphate synthase component I</fullName>
    </submittedName>
</protein>
<comment type="caution">
    <text evidence="3">The sequence shown here is derived from an EMBL/GenBank/DDBJ whole genome shotgun (WGS) entry which is preliminary data.</text>
</comment>
<reference evidence="3 4" key="1">
    <citation type="submission" date="2009-04" db="EMBL/GenBank/DDBJ databases">
        <authorList>
            <person name="Qin X."/>
            <person name="Bachman B."/>
            <person name="Battles P."/>
            <person name="Bell A."/>
            <person name="Bess C."/>
            <person name="Bickham C."/>
            <person name="Chaboub L."/>
            <person name="Chen D."/>
            <person name="Coyle M."/>
            <person name="Deiros D.R."/>
            <person name="Dinh H."/>
            <person name="Forbes L."/>
            <person name="Fowler G."/>
            <person name="Francisco L."/>
            <person name="Fu Q."/>
            <person name="Gubbala S."/>
            <person name="Hale W."/>
            <person name="Han Y."/>
            <person name="Hemphill L."/>
            <person name="Highlander S.K."/>
            <person name="Hirani K."/>
            <person name="Hogues M."/>
            <person name="Jackson L."/>
            <person name="Jakkamsetti A."/>
            <person name="Javaid M."/>
            <person name="Jiang H."/>
            <person name="Korchina V."/>
            <person name="Kovar C."/>
            <person name="Lara F."/>
            <person name="Lee S."/>
            <person name="Mata R."/>
            <person name="Mathew T."/>
            <person name="Moen C."/>
            <person name="Morales K."/>
            <person name="Munidasa M."/>
            <person name="Nazareth L."/>
            <person name="Ngo R."/>
            <person name="Nguyen L."/>
            <person name="Okwuonu G."/>
            <person name="Ongeri F."/>
            <person name="Patil S."/>
            <person name="Petrosino J."/>
            <person name="Pham C."/>
            <person name="Pham P."/>
            <person name="Pu L.-L."/>
            <person name="Puazo M."/>
            <person name="Raj R."/>
            <person name="Reid J."/>
            <person name="Rouhana J."/>
            <person name="Saada N."/>
            <person name="Shang Y."/>
            <person name="Simmons D."/>
            <person name="Thornton R."/>
            <person name="Warren J."/>
            <person name="Weissenberger G."/>
            <person name="Zhang J."/>
            <person name="Zhang L."/>
            <person name="Zhou C."/>
            <person name="Zhu D."/>
            <person name="Muzny D."/>
            <person name="Worley K."/>
            <person name="Gibbs R."/>
        </authorList>
    </citation>
    <scope>NUCLEOTIDE SEQUENCE [LARGE SCALE GENOMIC DNA]</scope>
    <source>
        <strain evidence="3 4">F0268</strain>
    </source>
</reference>
<evidence type="ECO:0000313" key="4">
    <source>
        <dbReference type="Proteomes" id="UP000004121"/>
    </source>
</evidence>
<feature type="transmembrane region" description="Helical" evidence="2">
    <location>
        <begin position="112"/>
        <end position="132"/>
    </location>
</feature>
<feature type="region of interest" description="Disordered" evidence="1">
    <location>
        <begin position="1"/>
        <end position="25"/>
    </location>
</feature>
<evidence type="ECO:0000313" key="3">
    <source>
        <dbReference type="EMBL" id="EEJ51732.1"/>
    </source>
</evidence>
<name>C2KWX7_9FIRM</name>
<dbReference type="Proteomes" id="UP000004121">
    <property type="component" value="Unassembled WGS sequence"/>
</dbReference>
<evidence type="ECO:0000256" key="2">
    <source>
        <dbReference type="SAM" id="Phobius"/>
    </source>
</evidence>
<dbReference type="InterPro" id="IPR010898">
    <property type="entry name" value="Hpre_diP_synth_I"/>
</dbReference>
<dbReference type="eggNOG" id="COG4769">
    <property type="taxonomic scope" value="Bacteria"/>
</dbReference>
<accession>C2KWX7</accession>
<dbReference type="Gene3D" id="1.10.1760.20">
    <property type="match status" value="1"/>
</dbReference>
<evidence type="ECO:0000256" key="1">
    <source>
        <dbReference type="SAM" id="MobiDB-lite"/>
    </source>
</evidence>
<organism evidence="3 4">
    <name type="scientific">Oribacterium sinus F0268</name>
    <dbReference type="NCBI Taxonomy" id="585501"/>
    <lineage>
        <taxon>Bacteria</taxon>
        <taxon>Bacillati</taxon>
        <taxon>Bacillota</taxon>
        <taxon>Clostridia</taxon>
        <taxon>Lachnospirales</taxon>
        <taxon>Lachnospiraceae</taxon>
        <taxon>Oribacterium</taxon>
    </lineage>
</organism>
<proteinExistence type="predicted"/>
<feature type="transmembrane region" description="Helical" evidence="2">
    <location>
        <begin position="202"/>
        <end position="226"/>
    </location>
</feature>
<sequence>MQKYQDERKAKAGRRMRRPFSCDKDSLSEKRKHTFHWDRVEVRRIMEDREKKTSIRENDISKKVPLGAKRRSSIHLSIYAMFLAISMILGYVEAQLPTPIPIPGVKLGLANLVNILMLFSVGPFPTAVIGFLRIILLSLLFGNALTLSYSLSGFLCSFLMMLLFKNLVHFSTVSVSLIGGIFHNIGQVFMAAFLLRNTALWYYLPYLLIAGSVAGVLIGILGGILMKRLKPFFRQYF</sequence>
<feature type="compositionally biased region" description="Basic and acidic residues" evidence="1">
    <location>
        <begin position="1"/>
        <end position="10"/>
    </location>
</feature>
<dbReference type="InParanoid" id="C2KWX7"/>
<feature type="transmembrane region" description="Helical" evidence="2">
    <location>
        <begin position="144"/>
        <end position="164"/>
    </location>
</feature>
<dbReference type="Pfam" id="PF07456">
    <property type="entry name" value="Hpre_diP_synt_I"/>
    <property type="match status" value="1"/>
</dbReference>
<feature type="transmembrane region" description="Helical" evidence="2">
    <location>
        <begin position="72"/>
        <end position="92"/>
    </location>
</feature>
<dbReference type="EMBL" id="ACKX01000094">
    <property type="protein sequence ID" value="EEJ51732.1"/>
    <property type="molecule type" value="Genomic_DNA"/>
</dbReference>
<keyword evidence="2" id="KW-1133">Transmembrane helix</keyword>
<keyword evidence="4" id="KW-1185">Reference proteome</keyword>
<gene>
    <name evidence="3" type="ORF">HMPREF6123_0996</name>
</gene>
<keyword evidence="2" id="KW-0472">Membrane</keyword>
<feature type="transmembrane region" description="Helical" evidence="2">
    <location>
        <begin position="170"/>
        <end position="195"/>
    </location>
</feature>
<keyword evidence="2" id="KW-0812">Transmembrane</keyword>
<dbReference type="STRING" id="585501.HMPREF6123_0996"/>
<dbReference type="HOGENOM" id="CLU_1169738_0_0_9"/>
<dbReference type="AlphaFoldDB" id="C2KWX7"/>